<sequence length="59" mass="6246">MPVMPRRAESRKWASEQGGLAAAEGGAAAGWQVVGRTWRGVTEGSRRLLGVPVGVNNQE</sequence>
<dbReference type="AlphaFoldDB" id="Q8H4P6"/>
<evidence type="ECO:0000313" key="3">
    <source>
        <dbReference type="Proteomes" id="UP000000763"/>
    </source>
</evidence>
<proteinExistence type="predicted"/>
<gene>
    <name evidence="2" type="primary">OJ1779_B07.102</name>
</gene>
<protein>
    <submittedName>
        <fullName evidence="2">Uncharacterized protein</fullName>
    </submittedName>
</protein>
<organism evidence="2 3">
    <name type="scientific">Oryza sativa subsp. japonica</name>
    <name type="common">Rice</name>
    <dbReference type="NCBI Taxonomy" id="39947"/>
    <lineage>
        <taxon>Eukaryota</taxon>
        <taxon>Viridiplantae</taxon>
        <taxon>Streptophyta</taxon>
        <taxon>Embryophyta</taxon>
        <taxon>Tracheophyta</taxon>
        <taxon>Spermatophyta</taxon>
        <taxon>Magnoliopsida</taxon>
        <taxon>Liliopsida</taxon>
        <taxon>Poales</taxon>
        <taxon>Poaceae</taxon>
        <taxon>BOP clade</taxon>
        <taxon>Oryzoideae</taxon>
        <taxon>Oryzeae</taxon>
        <taxon>Oryzinae</taxon>
        <taxon>Oryza</taxon>
        <taxon>Oryza sativa</taxon>
    </lineage>
</organism>
<feature type="compositionally biased region" description="Basic and acidic residues" evidence="1">
    <location>
        <begin position="1"/>
        <end position="14"/>
    </location>
</feature>
<dbReference type="EMBL" id="AP003963">
    <property type="protein sequence ID" value="BAC19993.1"/>
    <property type="molecule type" value="Genomic_DNA"/>
</dbReference>
<evidence type="ECO:0000313" key="2">
    <source>
        <dbReference type="EMBL" id="BAC19993.1"/>
    </source>
</evidence>
<feature type="compositionally biased region" description="Low complexity" evidence="1">
    <location>
        <begin position="18"/>
        <end position="27"/>
    </location>
</feature>
<name>Q8H4P6_ORYSJ</name>
<reference evidence="3" key="2">
    <citation type="journal article" date="2008" name="Nucleic Acids Res.">
        <title>The rice annotation project database (RAP-DB): 2008 update.</title>
        <authorList>
            <consortium name="The rice annotation project (RAP)"/>
        </authorList>
    </citation>
    <scope>GENOME REANNOTATION</scope>
    <source>
        <strain evidence="3">cv. Nipponbare</strain>
    </source>
</reference>
<evidence type="ECO:0000256" key="1">
    <source>
        <dbReference type="SAM" id="MobiDB-lite"/>
    </source>
</evidence>
<accession>Q8H4P6</accession>
<reference evidence="3" key="1">
    <citation type="journal article" date="2005" name="Nature">
        <title>The map-based sequence of the rice genome.</title>
        <authorList>
            <consortium name="International rice genome sequencing project (IRGSP)"/>
            <person name="Matsumoto T."/>
            <person name="Wu J."/>
            <person name="Kanamori H."/>
            <person name="Katayose Y."/>
            <person name="Fujisawa M."/>
            <person name="Namiki N."/>
            <person name="Mizuno H."/>
            <person name="Yamamoto K."/>
            <person name="Antonio B.A."/>
            <person name="Baba T."/>
            <person name="Sakata K."/>
            <person name="Nagamura Y."/>
            <person name="Aoki H."/>
            <person name="Arikawa K."/>
            <person name="Arita K."/>
            <person name="Bito T."/>
            <person name="Chiden Y."/>
            <person name="Fujitsuka N."/>
            <person name="Fukunaka R."/>
            <person name="Hamada M."/>
            <person name="Harada C."/>
            <person name="Hayashi A."/>
            <person name="Hijishita S."/>
            <person name="Honda M."/>
            <person name="Hosokawa S."/>
            <person name="Ichikawa Y."/>
            <person name="Idonuma A."/>
            <person name="Iijima M."/>
            <person name="Ikeda M."/>
            <person name="Ikeno M."/>
            <person name="Ito K."/>
            <person name="Ito S."/>
            <person name="Ito T."/>
            <person name="Ito Y."/>
            <person name="Ito Y."/>
            <person name="Iwabuchi A."/>
            <person name="Kamiya K."/>
            <person name="Karasawa W."/>
            <person name="Kurita K."/>
            <person name="Katagiri S."/>
            <person name="Kikuta A."/>
            <person name="Kobayashi H."/>
            <person name="Kobayashi N."/>
            <person name="Machita K."/>
            <person name="Maehara T."/>
            <person name="Masukawa M."/>
            <person name="Mizubayashi T."/>
            <person name="Mukai Y."/>
            <person name="Nagasaki H."/>
            <person name="Nagata Y."/>
            <person name="Naito S."/>
            <person name="Nakashima M."/>
            <person name="Nakama Y."/>
            <person name="Nakamichi Y."/>
            <person name="Nakamura M."/>
            <person name="Meguro A."/>
            <person name="Negishi M."/>
            <person name="Ohta I."/>
            <person name="Ohta T."/>
            <person name="Okamoto M."/>
            <person name="Ono N."/>
            <person name="Saji S."/>
            <person name="Sakaguchi M."/>
            <person name="Sakai K."/>
            <person name="Shibata M."/>
            <person name="Shimokawa T."/>
            <person name="Song J."/>
            <person name="Takazaki Y."/>
            <person name="Terasawa K."/>
            <person name="Tsugane M."/>
            <person name="Tsuji K."/>
            <person name="Ueda S."/>
            <person name="Waki K."/>
            <person name="Yamagata H."/>
            <person name="Yamamoto M."/>
            <person name="Yamamoto S."/>
            <person name="Yamane H."/>
            <person name="Yoshiki S."/>
            <person name="Yoshihara R."/>
            <person name="Yukawa K."/>
            <person name="Zhong H."/>
            <person name="Yano M."/>
            <person name="Yuan Q."/>
            <person name="Ouyang S."/>
            <person name="Liu J."/>
            <person name="Jones K.M."/>
            <person name="Gansberger K."/>
            <person name="Moffat K."/>
            <person name="Hill J."/>
            <person name="Bera J."/>
            <person name="Fadrosh D."/>
            <person name="Jin S."/>
            <person name="Johri S."/>
            <person name="Kim M."/>
            <person name="Overton L."/>
            <person name="Reardon M."/>
            <person name="Tsitrin T."/>
            <person name="Vuong H."/>
            <person name="Weaver B."/>
            <person name="Ciecko A."/>
            <person name="Tallon L."/>
            <person name="Jackson J."/>
            <person name="Pai G."/>
            <person name="Aken S.V."/>
            <person name="Utterback T."/>
            <person name="Reidmuller S."/>
            <person name="Feldblyum T."/>
            <person name="Hsiao J."/>
            <person name="Zismann V."/>
            <person name="Iobst S."/>
            <person name="de Vazeille A.R."/>
            <person name="Buell C.R."/>
            <person name="Ying K."/>
            <person name="Li Y."/>
            <person name="Lu T."/>
            <person name="Huang Y."/>
            <person name="Zhao Q."/>
            <person name="Feng Q."/>
            <person name="Zhang L."/>
            <person name="Zhu J."/>
            <person name="Weng Q."/>
            <person name="Mu J."/>
            <person name="Lu Y."/>
            <person name="Fan D."/>
            <person name="Liu Y."/>
            <person name="Guan J."/>
            <person name="Zhang Y."/>
            <person name="Yu S."/>
            <person name="Liu X."/>
            <person name="Zhang Y."/>
            <person name="Hong G."/>
            <person name="Han B."/>
            <person name="Choisne N."/>
            <person name="Demange N."/>
            <person name="Orjeda G."/>
            <person name="Samain S."/>
            <person name="Cattolico L."/>
            <person name="Pelletier E."/>
            <person name="Couloux A."/>
            <person name="Segurens B."/>
            <person name="Wincker P."/>
            <person name="D'Hont A."/>
            <person name="Scarpelli C."/>
            <person name="Weissenbach J."/>
            <person name="Salanoubat M."/>
            <person name="Quetier F."/>
            <person name="Yu Y."/>
            <person name="Kim H.R."/>
            <person name="Rambo T."/>
            <person name="Currie J."/>
            <person name="Collura K."/>
            <person name="Luo M."/>
            <person name="Yang T."/>
            <person name="Ammiraju J.S.S."/>
            <person name="Engler F."/>
            <person name="Soderlund C."/>
            <person name="Wing R.A."/>
            <person name="Palmer L.E."/>
            <person name="de la Bastide M."/>
            <person name="Spiegel L."/>
            <person name="Nascimento L."/>
            <person name="Zutavern T."/>
            <person name="O'Shaughnessy A."/>
            <person name="Dike S."/>
            <person name="Dedhia N."/>
            <person name="Preston R."/>
            <person name="Balija V."/>
            <person name="McCombie W.R."/>
            <person name="Chow T."/>
            <person name="Chen H."/>
            <person name="Chung M."/>
            <person name="Chen C."/>
            <person name="Shaw J."/>
            <person name="Wu H."/>
            <person name="Hsiao K."/>
            <person name="Chao Y."/>
            <person name="Chu M."/>
            <person name="Cheng C."/>
            <person name="Hour A."/>
            <person name="Lee P."/>
            <person name="Lin S."/>
            <person name="Lin Y."/>
            <person name="Liou J."/>
            <person name="Liu S."/>
            <person name="Hsing Y."/>
            <person name="Raghuvanshi S."/>
            <person name="Mohanty A."/>
            <person name="Bharti A.K."/>
            <person name="Gaur A."/>
            <person name="Gupta V."/>
            <person name="Kumar D."/>
            <person name="Ravi V."/>
            <person name="Vij S."/>
            <person name="Kapur A."/>
            <person name="Khurana P."/>
            <person name="Khurana P."/>
            <person name="Khurana J.P."/>
            <person name="Tyagi A.K."/>
            <person name="Gaikwad K."/>
            <person name="Singh A."/>
            <person name="Dalal V."/>
            <person name="Srivastava S."/>
            <person name="Dixit A."/>
            <person name="Pal A.K."/>
            <person name="Ghazi I.A."/>
            <person name="Yadav M."/>
            <person name="Pandit A."/>
            <person name="Bhargava A."/>
            <person name="Sureshbabu K."/>
            <person name="Batra K."/>
            <person name="Sharma T.R."/>
            <person name="Mohapatra T."/>
            <person name="Singh N.K."/>
            <person name="Messing J."/>
            <person name="Nelson A.B."/>
            <person name="Fuks G."/>
            <person name="Kavchok S."/>
            <person name="Keizer G."/>
            <person name="Linton E."/>
            <person name="Llaca V."/>
            <person name="Song R."/>
            <person name="Tanyolac B."/>
            <person name="Young S."/>
            <person name="Ho-Il K."/>
            <person name="Hahn J.H."/>
            <person name="Sangsakoo G."/>
            <person name="Vanavichit A."/>
            <person name="de Mattos Luiz.A.T."/>
            <person name="Zimmer P.D."/>
            <person name="Malone G."/>
            <person name="Dellagostin O."/>
            <person name="de Oliveira A.C."/>
            <person name="Bevan M."/>
            <person name="Bancroft I."/>
            <person name="Minx P."/>
            <person name="Cordum H."/>
            <person name="Wilson R."/>
            <person name="Cheng Z."/>
            <person name="Jin W."/>
            <person name="Jiang J."/>
            <person name="Leong S.A."/>
            <person name="Iwama H."/>
            <person name="Gojobori T."/>
            <person name="Itoh T."/>
            <person name="Niimura Y."/>
            <person name="Fujii Y."/>
            <person name="Habara T."/>
            <person name="Sakai H."/>
            <person name="Sato Y."/>
            <person name="Wilson G."/>
            <person name="Kumar K."/>
            <person name="McCouch S."/>
            <person name="Juretic N."/>
            <person name="Hoen D."/>
            <person name="Wright S."/>
            <person name="Bruskiewich R."/>
            <person name="Bureau T."/>
            <person name="Miyao A."/>
            <person name="Hirochika H."/>
            <person name="Nishikawa T."/>
            <person name="Kadowaki K."/>
            <person name="Sugiura M."/>
            <person name="Burr B."/>
            <person name="Sasaki T."/>
        </authorList>
    </citation>
    <scope>NUCLEOTIDE SEQUENCE [LARGE SCALE GENOMIC DNA]</scope>
    <source>
        <strain evidence="3">cv. Nipponbare</strain>
    </source>
</reference>
<feature type="region of interest" description="Disordered" evidence="1">
    <location>
        <begin position="1"/>
        <end position="27"/>
    </location>
</feature>
<dbReference type="Proteomes" id="UP000000763">
    <property type="component" value="Chromosome 7"/>
</dbReference>